<dbReference type="InterPro" id="IPR008995">
    <property type="entry name" value="Mo/tungstate-bd_C_term_dom"/>
</dbReference>
<dbReference type="GO" id="GO:0005524">
    <property type="term" value="F:ATP binding"/>
    <property type="evidence" value="ECO:0007669"/>
    <property type="project" value="UniProtKB-KW"/>
</dbReference>
<dbReference type="InterPro" id="IPR003593">
    <property type="entry name" value="AAA+_ATPase"/>
</dbReference>
<dbReference type="InterPro" id="IPR015855">
    <property type="entry name" value="ABC_transpr_MalK-like"/>
</dbReference>
<dbReference type="Pfam" id="PF00005">
    <property type="entry name" value="ABC_tran"/>
    <property type="match status" value="1"/>
</dbReference>
<evidence type="ECO:0000256" key="2">
    <source>
        <dbReference type="ARBA" id="ARBA00022741"/>
    </source>
</evidence>
<gene>
    <name evidence="5" type="primary">ugpC</name>
    <name evidence="5" type="ORF">WMO66_06505</name>
</gene>
<comment type="caution">
    <text evidence="5">The sequence shown here is derived from an EMBL/GenBank/DDBJ whole genome shotgun (WGS) entry which is preliminary data.</text>
</comment>
<dbReference type="Pfam" id="PF08402">
    <property type="entry name" value="TOBE_2"/>
    <property type="match status" value="1"/>
</dbReference>
<dbReference type="NCBIfam" id="NF008653">
    <property type="entry name" value="PRK11650.1"/>
    <property type="match status" value="1"/>
</dbReference>
<keyword evidence="2" id="KW-0547">Nucleotide-binding</keyword>
<accession>A0ABV1G647</accession>
<dbReference type="InterPro" id="IPR027417">
    <property type="entry name" value="P-loop_NTPase"/>
</dbReference>
<evidence type="ECO:0000256" key="1">
    <source>
        <dbReference type="ARBA" id="ARBA00022448"/>
    </source>
</evidence>
<keyword evidence="3 5" id="KW-0067">ATP-binding</keyword>
<keyword evidence="6" id="KW-1185">Reference proteome</keyword>
<proteinExistence type="predicted"/>
<organism evidence="5 6">
    <name type="scientific">Faecousia intestinalis</name>
    <dbReference type="NCBI Taxonomy" id="3133167"/>
    <lineage>
        <taxon>Bacteria</taxon>
        <taxon>Bacillati</taxon>
        <taxon>Bacillota</taxon>
        <taxon>Clostridia</taxon>
        <taxon>Eubacteriales</taxon>
        <taxon>Oscillospiraceae</taxon>
        <taxon>Faecousia</taxon>
    </lineage>
</organism>
<dbReference type="PROSITE" id="PS50893">
    <property type="entry name" value="ABC_TRANSPORTER_2"/>
    <property type="match status" value="1"/>
</dbReference>
<keyword evidence="1" id="KW-0813">Transport</keyword>
<protein>
    <submittedName>
        <fullName evidence="5">Sn-glycerol-3-phosphate ABC transporter ATP-binding protein UgpC</fullName>
    </submittedName>
</protein>
<evidence type="ECO:0000256" key="3">
    <source>
        <dbReference type="ARBA" id="ARBA00022840"/>
    </source>
</evidence>
<dbReference type="InterPro" id="IPR013611">
    <property type="entry name" value="Transp-assoc_OB_typ2"/>
</dbReference>
<dbReference type="Proteomes" id="UP001491552">
    <property type="component" value="Unassembled WGS sequence"/>
</dbReference>
<dbReference type="InterPro" id="IPR047641">
    <property type="entry name" value="ABC_transpr_MalK/UgpC-like"/>
</dbReference>
<dbReference type="PROSITE" id="PS00211">
    <property type="entry name" value="ABC_TRANSPORTER_1"/>
    <property type="match status" value="1"/>
</dbReference>
<evidence type="ECO:0000313" key="5">
    <source>
        <dbReference type="EMBL" id="MEQ2510897.1"/>
    </source>
</evidence>
<dbReference type="SUPFAM" id="SSF50331">
    <property type="entry name" value="MOP-like"/>
    <property type="match status" value="1"/>
</dbReference>
<dbReference type="SMART" id="SM00382">
    <property type="entry name" value="AAA"/>
    <property type="match status" value="1"/>
</dbReference>
<dbReference type="RefSeq" id="WP_349135588.1">
    <property type="nucleotide sequence ID" value="NZ_JBBMFF010000200.1"/>
</dbReference>
<evidence type="ECO:0000313" key="6">
    <source>
        <dbReference type="Proteomes" id="UP001491552"/>
    </source>
</evidence>
<dbReference type="Gene3D" id="2.40.50.140">
    <property type="entry name" value="Nucleic acid-binding proteins"/>
    <property type="match status" value="1"/>
</dbReference>
<sequence>MANVTLKNIKKIYPNADTKKKKKKKEHTSDEPKANLQITDEGVVAVQEFSLDIADREFIVLVGPSGCGKSTTLRMIAGLEEITDGELYIGDRLVNDVAPKDRDIAMVFQNYALYPHMTVYENMAFSLKLKKVPKQEIDKKVREAAEILGITEYLDRKPKALSGGQRQRVAIGRAIVRNPQVLLMDEPLSNLDAKLRNQMRAEIIKLRSRINTTFVYVTHDQTEAMTLGDRIVIMRDGFIQQIGTPQEVFNHPKNLFVAGFIGTPQMNFFPDAKLTVKDGKYVVELLGKSIVLPEDKQAALRARKQPEGTVTVGVRPVHLSLHQEGFPATIDVSEMMGSEMHLHMTVSGHDVIAVIPTAGLSLDDVRAGGTAHFTFDPELMHLFDPKTEENLFPVENSKAKV</sequence>
<dbReference type="Gene3D" id="3.40.50.300">
    <property type="entry name" value="P-loop containing nucleotide triphosphate hydrolases"/>
    <property type="match status" value="1"/>
</dbReference>
<dbReference type="InterPro" id="IPR003439">
    <property type="entry name" value="ABC_transporter-like_ATP-bd"/>
</dbReference>
<dbReference type="InterPro" id="IPR012340">
    <property type="entry name" value="NA-bd_OB-fold"/>
</dbReference>
<dbReference type="EMBL" id="JBBMFF010000200">
    <property type="protein sequence ID" value="MEQ2510897.1"/>
    <property type="molecule type" value="Genomic_DNA"/>
</dbReference>
<dbReference type="InterPro" id="IPR017871">
    <property type="entry name" value="ABC_transporter-like_CS"/>
</dbReference>
<dbReference type="Gene3D" id="2.40.50.100">
    <property type="match status" value="1"/>
</dbReference>
<dbReference type="PANTHER" id="PTHR43875">
    <property type="entry name" value="MALTODEXTRIN IMPORT ATP-BINDING PROTEIN MSMX"/>
    <property type="match status" value="1"/>
</dbReference>
<name>A0ABV1G647_9FIRM</name>
<reference evidence="5 6" key="1">
    <citation type="submission" date="2024-03" db="EMBL/GenBank/DDBJ databases">
        <title>Human intestinal bacterial collection.</title>
        <authorList>
            <person name="Pauvert C."/>
            <person name="Hitch T.C.A."/>
            <person name="Clavel T."/>
        </authorList>
    </citation>
    <scope>NUCLEOTIDE SEQUENCE [LARGE SCALE GENOMIC DNA]</scope>
    <source>
        <strain evidence="5 6">CLA-AA-H192</strain>
    </source>
</reference>
<dbReference type="CDD" id="cd03301">
    <property type="entry name" value="ABC_MalK_N"/>
    <property type="match status" value="1"/>
</dbReference>
<evidence type="ECO:0000259" key="4">
    <source>
        <dbReference type="PROSITE" id="PS50893"/>
    </source>
</evidence>
<feature type="domain" description="ABC transporter" evidence="4">
    <location>
        <begin position="26"/>
        <end position="261"/>
    </location>
</feature>
<dbReference type="PANTHER" id="PTHR43875:SF1">
    <property type="entry name" value="OSMOPROTECTIVE COMPOUNDS UPTAKE ATP-BINDING PROTEIN GGTA"/>
    <property type="match status" value="1"/>
</dbReference>
<dbReference type="SUPFAM" id="SSF52540">
    <property type="entry name" value="P-loop containing nucleoside triphosphate hydrolases"/>
    <property type="match status" value="1"/>
</dbReference>